<reference evidence="2 3" key="1">
    <citation type="submission" date="2018-12" db="EMBL/GenBank/DDBJ databases">
        <title>Draft genome sequences of Mycolicibacterium peregrinum isolated from a pig with lymphadenitis and from soil on the same Japanese pig farm.</title>
        <authorList>
            <person name="Komatsu T."/>
            <person name="Ohya K."/>
            <person name="Sawai K."/>
            <person name="Odoi J.O."/>
            <person name="Otsu K."/>
            <person name="Ota A."/>
            <person name="Ito T."/>
            <person name="Kawai M."/>
            <person name="Maruyama F."/>
        </authorList>
    </citation>
    <scope>NUCLEOTIDE SEQUENCE [LARGE SCALE GENOMIC DNA]</scope>
    <source>
        <strain evidence="2 3">138</strain>
    </source>
</reference>
<gene>
    <name evidence="2" type="ORF">EJD98_25360</name>
</gene>
<evidence type="ECO:0000313" key="2">
    <source>
        <dbReference type="EMBL" id="TGB37881.1"/>
    </source>
</evidence>
<evidence type="ECO:0008006" key="4">
    <source>
        <dbReference type="Google" id="ProtNLM"/>
    </source>
</evidence>
<dbReference type="AlphaFoldDB" id="A0A4Z0HHZ2"/>
<name>A0A4Z0HHZ2_MYCPR</name>
<dbReference type="RefSeq" id="WP_135361685.1">
    <property type="nucleotide sequence ID" value="NZ_RWJZ01000016.1"/>
</dbReference>
<evidence type="ECO:0000256" key="1">
    <source>
        <dbReference type="SAM" id="MobiDB-lite"/>
    </source>
</evidence>
<keyword evidence="3" id="KW-1185">Reference proteome</keyword>
<feature type="compositionally biased region" description="Basic and acidic residues" evidence="1">
    <location>
        <begin position="109"/>
        <end position="120"/>
    </location>
</feature>
<organism evidence="2 3">
    <name type="scientific">Mycolicibacterium peregrinum</name>
    <name type="common">Mycobacterium peregrinum</name>
    <dbReference type="NCBI Taxonomy" id="43304"/>
    <lineage>
        <taxon>Bacteria</taxon>
        <taxon>Bacillati</taxon>
        <taxon>Actinomycetota</taxon>
        <taxon>Actinomycetes</taxon>
        <taxon>Mycobacteriales</taxon>
        <taxon>Mycobacteriaceae</taxon>
        <taxon>Mycolicibacterium</taxon>
    </lineage>
</organism>
<feature type="region of interest" description="Disordered" evidence="1">
    <location>
        <begin position="202"/>
        <end position="243"/>
    </location>
</feature>
<comment type="caution">
    <text evidence="2">The sequence shown here is derived from an EMBL/GenBank/DDBJ whole genome shotgun (WGS) entry which is preliminary data.</text>
</comment>
<dbReference type="Proteomes" id="UP000297792">
    <property type="component" value="Unassembled WGS sequence"/>
</dbReference>
<feature type="compositionally biased region" description="Low complexity" evidence="1">
    <location>
        <begin position="44"/>
        <end position="62"/>
    </location>
</feature>
<protein>
    <recommendedName>
        <fullName evidence="4">Scaffolding protein</fullName>
    </recommendedName>
</protein>
<feature type="compositionally biased region" description="Basic and acidic residues" evidence="1">
    <location>
        <begin position="227"/>
        <end position="243"/>
    </location>
</feature>
<feature type="region of interest" description="Disordered" evidence="1">
    <location>
        <begin position="97"/>
        <end position="141"/>
    </location>
</feature>
<sequence>MFVDLLYPHPFTSTKLFNRARRRTDQPGTGGGAPQGDNDGDQGGQQQNPPADPPNDGQQQQDSPDRGFPANTPIKDMTAEQQAAYWKFHDRRKSDTLSAYEGITPEQAKQWKKDADEARRNQLQPSERALEDARSEAAATASQAAATEWAGQLTEAIVGQFVQEEAQRSAVLAGINPMTFVKDGKFDKDALVGHLTGLATAFGGAPAGEPQPRQWGQGGSRPPATSGRDEGLAEAKRRGYIKD</sequence>
<accession>A0A4Z0HHZ2</accession>
<dbReference type="EMBL" id="RWKA01000018">
    <property type="protein sequence ID" value="TGB37881.1"/>
    <property type="molecule type" value="Genomic_DNA"/>
</dbReference>
<proteinExistence type="predicted"/>
<evidence type="ECO:0000313" key="3">
    <source>
        <dbReference type="Proteomes" id="UP000297792"/>
    </source>
</evidence>
<feature type="region of interest" description="Disordered" evidence="1">
    <location>
        <begin position="1"/>
        <end position="82"/>
    </location>
</feature>